<accession>A0ABS5T5W6</accession>
<dbReference type="EMBL" id="JABBFO010000008">
    <property type="protein sequence ID" value="MBT0727721.1"/>
    <property type="molecule type" value="Genomic_DNA"/>
</dbReference>
<name>A0ABS5T5W6_9GAMM</name>
<comment type="caution">
    <text evidence="1">The sequence shown here is derived from an EMBL/GenBank/DDBJ whole genome shotgun (WGS) entry which is preliminary data.</text>
</comment>
<evidence type="ECO:0000313" key="1">
    <source>
        <dbReference type="EMBL" id="MBT0727721.1"/>
    </source>
</evidence>
<dbReference type="Pfam" id="PF05488">
    <property type="entry name" value="PAAR_motif"/>
    <property type="match status" value="1"/>
</dbReference>
<dbReference type="Proteomes" id="UP000786875">
    <property type="component" value="Unassembled WGS sequence"/>
</dbReference>
<dbReference type="InterPro" id="IPR008727">
    <property type="entry name" value="PAAR_motif"/>
</dbReference>
<gene>
    <name evidence="1" type="ORF">HGT73_10140</name>
</gene>
<reference evidence="1 2" key="1">
    <citation type="submission" date="2020-04" db="EMBL/GenBank/DDBJ databases">
        <title>Genome sequencing of Rosenbergiella species.</title>
        <authorList>
            <person name="Alvarez-Perez S."/>
            <person name="Lievens B."/>
        </authorList>
    </citation>
    <scope>NUCLEOTIDE SEQUENCE [LARGE SCALE GENOMIC DNA]</scope>
    <source>
        <strain evidence="1 2">CdVSA20.1</strain>
    </source>
</reference>
<dbReference type="RefSeq" id="WP_214214412.1">
    <property type="nucleotide sequence ID" value="NZ_JABBFO010000008.1"/>
</dbReference>
<dbReference type="Gene3D" id="2.60.200.60">
    <property type="match status" value="1"/>
</dbReference>
<protein>
    <submittedName>
        <fullName evidence="1">PAAR domain-containing protein</fullName>
    </submittedName>
</protein>
<sequence>MSNGFVLLGDKTTHGGEVISASSTMIVNNKKVALVGDKVSCHKEGHGINAIIEGSPEWSSDGNSVVVDGCHCECGCQVISSAPDCAIG</sequence>
<evidence type="ECO:0000313" key="2">
    <source>
        <dbReference type="Proteomes" id="UP000786875"/>
    </source>
</evidence>
<proteinExistence type="predicted"/>
<organism evidence="1 2">
    <name type="scientific">Rosenbergiella australiborealis</name>
    <dbReference type="NCBI Taxonomy" id="1544696"/>
    <lineage>
        <taxon>Bacteria</taxon>
        <taxon>Pseudomonadati</taxon>
        <taxon>Pseudomonadota</taxon>
        <taxon>Gammaproteobacteria</taxon>
        <taxon>Enterobacterales</taxon>
        <taxon>Erwiniaceae</taxon>
        <taxon>Rosenbergiella</taxon>
    </lineage>
</organism>
<dbReference type="CDD" id="cd14744">
    <property type="entry name" value="PAAR_CT_2"/>
    <property type="match status" value="1"/>
</dbReference>
<keyword evidence="2" id="KW-1185">Reference proteome</keyword>